<feature type="domain" description="DUF6536" evidence="2">
    <location>
        <begin position="267"/>
        <end position="421"/>
    </location>
</feature>
<feature type="transmembrane region" description="Helical" evidence="1">
    <location>
        <begin position="637"/>
        <end position="657"/>
    </location>
</feature>
<evidence type="ECO:0000259" key="2">
    <source>
        <dbReference type="Pfam" id="PF20163"/>
    </source>
</evidence>
<feature type="transmembrane region" description="Helical" evidence="1">
    <location>
        <begin position="143"/>
        <end position="167"/>
    </location>
</feature>
<proteinExistence type="predicted"/>
<feature type="transmembrane region" description="Helical" evidence="1">
    <location>
        <begin position="110"/>
        <end position="131"/>
    </location>
</feature>
<dbReference type="GeneID" id="41965203"/>
<sequence>MKMQLGFPIKLWKHHAPKDIALQDLPVSNNDDGERHLEDTGQPPQLPPQVWEAVPGTTRHPAFQFCRRKCLRLIRLVLATVAIPVSNDYLYGLGPIRDEKGNETWSHREFLSAIAIIYFCLLLIWDILRMLHYIYPRAPGFHLEYFLISEASITLVAILCIIAIPILDRIARGYGSLPSIVTITAIVLVSAIITISRARCYPQKRRQRLEFLTKKPTLAFQPDGTPLAVYKNDSVQARTLPAVSLLDVTDLKNRFKPLLDFLPEHGWRRTGIYNLLLACTCALVLSILLFFSVSWQEQHSILGTSPIYRGRCKHTSRLSIIFHLLLNIISTGILASSDFFMQVVTSPSRPEINAAHEYLRSVDIGFQSLRNVQWLSGTKKICWLLLLLSSVPIHLFFNSAIYETKYQIASFNLTIAAESFVQRSDYWLPGASLSPSGFSSPVQTMVGGFGRRYPLEMYWTELPKYVSETARDGASWDRLDLETCMAEYRTSQLRTKYGNLVIIVNTGLPESKGWRRTDVYGFNQSSNLSAQWDSHVPPSKINSLWSWNECLIWERWHEDRRVTAQSCGRILGLGTDAPDWNNLPKDVKIISFQDDGLNGTTQSREMAMGYVPRLRTLQISHCLAEPIESCQVRLSNILLLVVIICVLLKVVTSAVLVRKLESTPLVTPGDAIESFISTPDHVTRGLGTLSFDDVQALDYSERQQHEKLEQVVTFARPARRWQAGPTRLGSVVSKALWVQIYYPAFFALTGVFAAVIIANWNSPPTEFGPSTNSNNVLLAFGVELTYLQVLLIINIPQIIFSFCYLAINTLFTQLQVEQEWNSYAESYKPLRVSYPTGEQISTYRLQLPYRYSVPLLTASILMHWLISNCLYVMILEGDHGFNHRSLKGLQPYLGVSKDAAVAIGFSSQSITITFICSCIIALSPLLFRQRRLKGQMVLGGTNSMVISAACHVPVPSQLSAPDSDTAILREQSAAEYLKKVTQGKVRWGAMPLTPSLAQEVEGMQLAEGEEPIMHLGFAGQDHMVVEPKNGNLYI</sequence>
<organism evidence="3 4">
    <name type="scientific">Pyricularia grisea</name>
    <name type="common">Crabgrass-specific blast fungus</name>
    <name type="synonym">Magnaporthe grisea</name>
    <dbReference type="NCBI Taxonomy" id="148305"/>
    <lineage>
        <taxon>Eukaryota</taxon>
        <taxon>Fungi</taxon>
        <taxon>Dikarya</taxon>
        <taxon>Ascomycota</taxon>
        <taxon>Pezizomycotina</taxon>
        <taxon>Sordariomycetes</taxon>
        <taxon>Sordariomycetidae</taxon>
        <taxon>Magnaporthales</taxon>
        <taxon>Pyriculariaceae</taxon>
        <taxon>Pyricularia</taxon>
    </lineage>
</organism>
<reference evidence="4" key="2">
    <citation type="submission" date="2019-10" db="EMBL/GenBank/DDBJ databases">
        <authorList>
            <consortium name="NCBI Genome Project"/>
        </authorList>
    </citation>
    <scope>NUCLEOTIDE SEQUENCE</scope>
    <source>
        <strain evidence="4">NI907</strain>
    </source>
</reference>
<dbReference type="RefSeq" id="XP_030980197.1">
    <property type="nucleotide sequence ID" value="XM_031130295.1"/>
</dbReference>
<feature type="transmembrane region" description="Helical" evidence="1">
    <location>
        <begin position="320"/>
        <end position="341"/>
    </location>
</feature>
<name>A0A6P8AZA0_PYRGI</name>
<dbReference type="PANTHER" id="PTHR35395:SF1">
    <property type="entry name" value="DUF6536 DOMAIN-CONTAINING PROTEIN"/>
    <property type="match status" value="1"/>
</dbReference>
<reference evidence="4" key="3">
    <citation type="submission" date="2025-08" db="UniProtKB">
        <authorList>
            <consortium name="RefSeq"/>
        </authorList>
    </citation>
    <scope>IDENTIFICATION</scope>
    <source>
        <strain evidence="4">NI907</strain>
    </source>
</reference>
<evidence type="ECO:0000256" key="1">
    <source>
        <dbReference type="SAM" id="Phobius"/>
    </source>
</evidence>
<feature type="transmembrane region" description="Helical" evidence="1">
    <location>
        <begin position="381"/>
        <end position="402"/>
    </location>
</feature>
<reference evidence="3 4" key="1">
    <citation type="journal article" date="2019" name="Mol. Biol. Evol.">
        <title>Blast fungal genomes show frequent chromosomal changes, gene gains and losses, and effector gene turnover.</title>
        <authorList>
            <person name="Gomez Luciano L.B."/>
            <person name="Jason Tsai I."/>
            <person name="Chuma I."/>
            <person name="Tosa Y."/>
            <person name="Chen Y.H."/>
            <person name="Li J.Y."/>
            <person name="Li M.Y."/>
            <person name="Jade Lu M.Y."/>
            <person name="Nakayashiki H."/>
            <person name="Li W.H."/>
        </authorList>
    </citation>
    <scope>NUCLEOTIDE SEQUENCE [LARGE SCALE GENOMIC DNA]</scope>
    <source>
        <strain evidence="3 4">NI907</strain>
    </source>
</reference>
<feature type="transmembrane region" description="Helical" evidence="1">
    <location>
        <begin position="73"/>
        <end position="90"/>
    </location>
</feature>
<protein>
    <recommendedName>
        <fullName evidence="2">DUF6536 domain-containing protein</fullName>
    </recommendedName>
</protein>
<dbReference type="AlphaFoldDB" id="A0A6P8AZA0"/>
<feature type="transmembrane region" description="Helical" evidence="1">
    <location>
        <begin position="899"/>
        <end position="927"/>
    </location>
</feature>
<evidence type="ECO:0000313" key="3">
    <source>
        <dbReference type="Proteomes" id="UP000515153"/>
    </source>
</evidence>
<feature type="transmembrane region" description="Helical" evidence="1">
    <location>
        <begin position="740"/>
        <end position="760"/>
    </location>
</feature>
<dbReference type="InterPro" id="IPR046623">
    <property type="entry name" value="DUF6536"/>
</dbReference>
<feature type="transmembrane region" description="Helical" evidence="1">
    <location>
        <begin position="853"/>
        <end position="874"/>
    </location>
</feature>
<keyword evidence="1" id="KW-1133">Transmembrane helix</keyword>
<accession>A0A6P8AZA0</accession>
<keyword evidence="1" id="KW-0812">Transmembrane</keyword>
<evidence type="ECO:0000313" key="4">
    <source>
        <dbReference type="RefSeq" id="XP_030980197.1"/>
    </source>
</evidence>
<keyword evidence="1" id="KW-0472">Membrane</keyword>
<dbReference type="Pfam" id="PF20163">
    <property type="entry name" value="DUF6536"/>
    <property type="match status" value="1"/>
</dbReference>
<feature type="transmembrane region" description="Helical" evidence="1">
    <location>
        <begin position="786"/>
        <end position="807"/>
    </location>
</feature>
<keyword evidence="3" id="KW-1185">Reference proteome</keyword>
<feature type="transmembrane region" description="Helical" evidence="1">
    <location>
        <begin position="272"/>
        <end position="295"/>
    </location>
</feature>
<dbReference type="PANTHER" id="PTHR35395">
    <property type="entry name" value="DUF6536 DOMAIN-CONTAINING PROTEIN"/>
    <property type="match status" value="1"/>
</dbReference>
<gene>
    <name evidence="4" type="ORF">PgNI_10322</name>
</gene>
<dbReference type="KEGG" id="pgri:PgNI_10322"/>
<dbReference type="Proteomes" id="UP000515153">
    <property type="component" value="Chromosome VII"/>
</dbReference>
<feature type="transmembrane region" description="Helical" evidence="1">
    <location>
        <begin position="179"/>
        <end position="198"/>
    </location>
</feature>